<dbReference type="EMBL" id="BMGL01000008">
    <property type="protein sequence ID" value="GGE15528.1"/>
    <property type="molecule type" value="Genomic_DNA"/>
</dbReference>
<comment type="caution">
    <text evidence="1">The sequence shown here is derived from an EMBL/GenBank/DDBJ whole genome shotgun (WGS) entry which is preliminary data.</text>
</comment>
<dbReference type="AlphaFoldDB" id="A0A917E962"/>
<proteinExistence type="predicted"/>
<sequence>MNFDNPFLYNSCFYIRLNNISKKVFEQFKLISIQVLDAERNDDKMIVVENQYREEGGYEYMYLFFEESKSLSYIYELELIGAIDFYEDVTVDLISGRLDNNEDFRQAYFGNLDPNPNITKESEFTHLFNFFLLKNRTQDHVMDRIISLGIDNIWEIDREILNQSTC</sequence>
<organism evidence="1 2">
    <name type="scientific">Psychroflexus salis</name>
    <dbReference type="NCBI Taxonomy" id="1526574"/>
    <lineage>
        <taxon>Bacteria</taxon>
        <taxon>Pseudomonadati</taxon>
        <taxon>Bacteroidota</taxon>
        <taxon>Flavobacteriia</taxon>
        <taxon>Flavobacteriales</taxon>
        <taxon>Flavobacteriaceae</taxon>
        <taxon>Psychroflexus</taxon>
    </lineage>
</organism>
<accession>A0A917E962</accession>
<dbReference type="RefSeq" id="WP_188406308.1">
    <property type="nucleotide sequence ID" value="NZ_BMGL01000008.1"/>
</dbReference>
<reference evidence="1 2" key="1">
    <citation type="journal article" date="2014" name="Int. J. Syst. Evol. Microbiol.">
        <title>Complete genome sequence of Corynebacterium casei LMG S-19264T (=DSM 44701T), isolated from a smear-ripened cheese.</title>
        <authorList>
            <consortium name="US DOE Joint Genome Institute (JGI-PGF)"/>
            <person name="Walter F."/>
            <person name="Albersmeier A."/>
            <person name="Kalinowski J."/>
            <person name="Ruckert C."/>
        </authorList>
    </citation>
    <scope>NUCLEOTIDE SEQUENCE [LARGE SCALE GENOMIC DNA]</scope>
    <source>
        <strain evidence="1 2">CGMCC 1.12925</strain>
    </source>
</reference>
<gene>
    <name evidence="1" type="ORF">GCM10010831_16060</name>
</gene>
<evidence type="ECO:0000313" key="1">
    <source>
        <dbReference type="EMBL" id="GGE15528.1"/>
    </source>
</evidence>
<protein>
    <submittedName>
        <fullName evidence="1">Uncharacterized protein</fullName>
    </submittedName>
</protein>
<keyword evidence="2" id="KW-1185">Reference proteome</keyword>
<dbReference type="Proteomes" id="UP000599688">
    <property type="component" value="Unassembled WGS sequence"/>
</dbReference>
<evidence type="ECO:0000313" key="2">
    <source>
        <dbReference type="Proteomes" id="UP000599688"/>
    </source>
</evidence>
<name>A0A917E962_9FLAO</name>